<dbReference type="Proteomes" id="UP000030656">
    <property type="component" value="Unassembled WGS sequence"/>
</dbReference>
<dbReference type="EMBL" id="KI927798">
    <property type="protein sequence ID" value="ETW32398.1"/>
    <property type="molecule type" value="Genomic_DNA"/>
</dbReference>
<evidence type="ECO:0000313" key="2">
    <source>
        <dbReference type="Proteomes" id="UP000030656"/>
    </source>
</evidence>
<organism evidence="1 2">
    <name type="scientific">Plasmodium falciparum FCH/4</name>
    <dbReference type="NCBI Taxonomy" id="1036724"/>
    <lineage>
        <taxon>Eukaryota</taxon>
        <taxon>Sar</taxon>
        <taxon>Alveolata</taxon>
        <taxon>Apicomplexa</taxon>
        <taxon>Aconoidasida</taxon>
        <taxon>Haemosporida</taxon>
        <taxon>Plasmodiidae</taxon>
        <taxon>Plasmodium</taxon>
        <taxon>Plasmodium (Laverania)</taxon>
    </lineage>
</organism>
<reference evidence="1 2" key="1">
    <citation type="submission" date="2013-02" db="EMBL/GenBank/DDBJ databases">
        <title>The Genome Annotation of Plasmodium falciparum FCH/4.</title>
        <authorList>
            <consortium name="The Broad Institute Genome Sequencing Platform"/>
            <consortium name="The Broad Institute Genome Sequencing Center for Infectious Disease"/>
            <person name="Neafsey D."/>
            <person name="Hoffman S."/>
            <person name="Volkman S."/>
            <person name="Rosenthal P."/>
            <person name="Walker B."/>
            <person name="Young S.K."/>
            <person name="Zeng Q."/>
            <person name="Gargeya S."/>
            <person name="Fitzgerald M."/>
            <person name="Haas B."/>
            <person name="Abouelleil A."/>
            <person name="Allen A.W."/>
            <person name="Alvarado L."/>
            <person name="Arachchi H.M."/>
            <person name="Berlin A.M."/>
            <person name="Chapman S.B."/>
            <person name="Gainer-Dewar J."/>
            <person name="Goldberg J."/>
            <person name="Griggs A."/>
            <person name="Gujja S."/>
            <person name="Hansen M."/>
            <person name="Howarth C."/>
            <person name="Imamovic A."/>
            <person name="Ireland A."/>
            <person name="Larimer J."/>
            <person name="McCowan C."/>
            <person name="Murphy C."/>
            <person name="Pearson M."/>
            <person name="Poon T.W."/>
            <person name="Priest M."/>
            <person name="Roberts A."/>
            <person name="Saif S."/>
            <person name="Shea T."/>
            <person name="Sisk P."/>
            <person name="Sykes S."/>
            <person name="Wortman J."/>
            <person name="Nusbaum C."/>
            <person name="Birren B."/>
        </authorList>
    </citation>
    <scope>NUCLEOTIDE SEQUENCE [LARGE SCALE GENOMIC DNA]</scope>
    <source>
        <strain evidence="1 2">FCH/4</strain>
    </source>
</reference>
<proteinExistence type="predicted"/>
<dbReference type="AlphaFoldDB" id="A0A024VVT1"/>
<sequence length="20" mass="2772">MEYRFIFIFVHYYFIIFFYL</sequence>
<name>A0A024VVT1_PLAFA</name>
<accession>A0A024VVT1</accession>
<gene>
    <name evidence="1" type="ORF">PFFCH_00179</name>
</gene>
<reference evidence="1 2" key="2">
    <citation type="submission" date="2013-02" db="EMBL/GenBank/DDBJ databases">
        <title>The Genome Sequence of Plasmodium falciparum FCH/4.</title>
        <authorList>
            <consortium name="The Broad Institute Genome Sequencing Platform"/>
            <consortium name="The Broad Institute Genome Sequencing Center for Infectious Disease"/>
            <person name="Neafsey D."/>
            <person name="Cheeseman I."/>
            <person name="Volkman S."/>
            <person name="Adams J."/>
            <person name="Walker B."/>
            <person name="Young S.K."/>
            <person name="Zeng Q."/>
            <person name="Gargeya S."/>
            <person name="Fitzgerald M."/>
            <person name="Haas B."/>
            <person name="Abouelleil A."/>
            <person name="Alvarado L."/>
            <person name="Arachchi H.M."/>
            <person name="Berlin A.M."/>
            <person name="Chapman S.B."/>
            <person name="Dewar J."/>
            <person name="Goldberg J."/>
            <person name="Griggs A."/>
            <person name="Gujja S."/>
            <person name="Hansen M."/>
            <person name="Howarth C."/>
            <person name="Imamovic A."/>
            <person name="Larimer J."/>
            <person name="McCowan C."/>
            <person name="Murphy C."/>
            <person name="Neiman D."/>
            <person name="Pearson M."/>
            <person name="Priest M."/>
            <person name="Roberts A."/>
            <person name="Saif S."/>
            <person name="Shea T."/>
            <person name="Sisk P."/>
            <person name="Sykes S."/>
            <person name="Wortman J."/>
            <person name="Nusbaum C."/>
            <person name="Birren B."/>
        </authorList>
    </citation>
    <scope>NUCLEOTIDE SEQUENCE [LARGE SCALE GENOMIC DNA]</scope>
    <source>
        <strain evidence="1 2">FCH/4</strain>
    </source>
</reference>
<evidence type="ECO:0000313" key="1">
    <source>
        <dbReference type="EMBL" id="ETW32398.1"/>
    </source>
</evidence>
<protein>
    <submittedName>
        <fullName evidence="1">Uncharacterized protein</fullName>
    </submittedName>
</protein>